<evidence type="ECO:0000313" key="3">
    <source>
        <dbReference type="EMBL" id="GGG85213.1"/>
    </source>
</evidence>
<feature type="transmembrane region" description="Helical" evidence="1">
    <location>
        <begin position="102"/>
        <end position="123"/>
    </location>
</feature>
<reference evidence="3" key="1">
    <citation type="journal article" date="2014" name="Int. J. Syst. Evol. Microbiol.">
        <title>Complete genome sequence of Corynebacterium casei LMG S-19264T (=DSM 44701T), isolated from a smear-ripened cheese.</title>
        <authorList>
            <consortium name="US DOE Joint Genome Institute (JGI-PGF)"/>
            <person name="Walter F."/>
            <person name="Albersmeier A."/>
            <person name="Kalinowski J."/>
            <person name="Ruckert C."/>
        </authorList>
    </citation>
    <scope>NUCLEOTIDE SEQUENCE</scope>
    <source>
        <strain evidence="3">CGMCC 1.15762</strain>
    </source>
</reference>
<evidence type="ECO:0000313" key="4">
    <source>
        <dbReference type="Proteomes" id="UP000617145"/>
    </source>
</evidence>
<keyword evidence="4" id="KW-1185">Reference proteome</keyword>
<evidence type="ECO:0000259" key="2">
    <source>
        <dbReference type="Pfam" id="PF07331"/>
    </source>
</evidence>
<dbReference type="InterPro" id="IPR009936">
    <property type="entry name" value="DUF1468"/>
</dbReference>
<dbReference type="EMBL" id="BMJV01000011">
    <property type="protein sequence ID" value="GGG85213.1"/>
    <property type="molecule type" value="Genomic_DNA"/>
</dbReference>
<organism evidence="3 4">
    <name type="scientific">Salipiger pallidus</name>
    <dbReference type="NCBI Taxonomy" id="1775170"/>
    <lineage>
        <taxon>Bacteria</taxon>
        <taxon>Pseudomonadati</taxon>
        <taxon>Pseudomonadota</taxon>
        <taxon>Alphaproteobacteria</taxon>
        <taxon>Rhodobacterales</taxon>
        <taxon>Roseobacteraceae</taxon>
        <taxon>Salipiger</taxon>
    </lineage>
</organism>
<gene>
    <name evidence="3" type="ORF">GCM10011415_39250</name>
</gene>
<keyword evidence="1" id="KW-1133">Transmembrane helix</keyword>
<sequence length="167" mass="18045">MTARLYIFVAAAFLAGIGFLWQAAQFPPSHEVSTLVGPRTWPFGVLVLMLGLVVLMGLLLWTRGPAQFTGADDDATSTDQPEEQPDEAVVRDAPTGARWRHLVILGLTLGYTFVMTLTGYLVATALFTALATLTLGERRPLRVALNTAIAVAIVALVFDRLLNIPLP</sequence>
<dbReference type="Pfam" id="PF07331">
    <property type="entry name" value="TctB"/>
    <property type="match status" value="1"/>
</dbReference>
<name>A0A8J2ZMW8_9RHOB</name>
<keyword evidence="1" id="KW-0812">Transmembrane</keyword>
<dbReference type="AlphaFoldDB" id="A0A8J2ZMW8"/>
<reference evidence="3" key="2">
    <citation type="submission" date="2020-09" db="EMBL/GenBank/DDBJ databases">
        <authorList>
            <person name="Sun Q."/>
            <person name="Zhou Y."/>
        </authorList>
    </citation>
    <scope>NUCLEOTIDE SEQUENCE</scope>
    <source>
        <strain evidence="3">CGMCC 1.15762</strain>
    </source>
</reference>
<dbReference type="RefSeq" id="WP_188791994.1">
    <property type="nucleotide sequence ID" value="NZ_BMJV01000011.1"/>
</dbReference>
<dbReference type="Proteomes" id="UP000617145">
    <property type="component" value="Unassembled WGS sequence"/>
</dbReference>
<feature type="domain" description="DUF1468" evidence="2">
    <location>
        <begin position="9"/>
        <end position="167"/>
    </location>
</feature>
<proteinExistence type="predicted"/>
<keyword evidence="1" id="KW-0472">Membrane</keyword>
<accession>A0A8J2ZMW8</accession>
<protein>
    <recommendedName>
        <fullName evidence="2">DUF1468 domain-containing protein</fullName>
    </recommendedName>
</protein>
<evidence type="ECO:0000256" key="1">
    <source>
        <dbReference type="SAM" id="Phobius"/>
    </source>
</evidence>
<comment type="caution">
    <text evidence="3">The sequence shown here is derived from an EMBL/GenBank/DDBJ whole genome shotgun (WGS) entry which is preliminary data.</text>
</comment>
<feature type="transmembrane region" description="Helical" evidence="1">
    <location>
        <begin position="143"/>
        <end position="162"/>
    </location>
</feature>
<feature type="transmembrane region" description="Helical" evidence="1">
    <location>
        <begin position="41"/>
        <end position="61"/>
    </location>
</feature>